<dbReference type="Proteomes" id="UP000198415">
    <property type="component" value="Unassembled WGS sequence"/>
</dbReference>
<gene>
    <name evidence="2" type="ORF">SAMN06264365_103487</name>
</gene>
<dbReference type="EMBL" id="FZNR01000003">
    <property type="protein sequence ID" value="SNR58699.1"/>
    <property type="molecule type" value="Genomic_DNA"/>
</dbReference>
<organism evidence="2 3">
    <name type="scientific">Actinoplanes regularis</name>
    <dbReference type="NCBI Taxonomy" id="52697"/>
    <lineage>
        <taxon>Bacteria</taxon>
        <taxon>Bacillati</taxon>
        <taxon>Actinomycetota</taxon>
        <taxon>Actinomycetes</taxon>
        <taxon>Micromonosporales</taxon>
        <taxon>Micromonosporaceae</taxon>
        <taxon>Actinoplanes</taxon>
    </lineage>
</organism>
<dbReference type="Pfam" id="PF12083">
    <property type="entry name" value="DUF3560"/>
    <property type="match status" value="1"/>
</dbReference>
<keyword evidence="3" id="KW-1185">Reference proteome</keyword>
<name>A0A238XL43_9ACTN</name>
<reference evidence="2 3" key="1">
    <citation type="submission" date="2017-06" db="EMBL/GenBank/DDBJ databases">
        <authorList>
            <person name="Kim H.J."/>
            <person name="Triplett B.A."/>
        </authorList>
    </citation>
    <scope>NUCLEOTIDE SEQUENCE [LARGE SCALE GENOMIC DNA]</scope>
    <source>
        <strain evidence="2 3">DSM 43151</strain>
    </source>
</reference>
<proteinExistence type="predicted"/>
<protein>
    <recommendedName>
        <fullName evidence="4">DUF3560 domain-containing protein</fullName>
    </recommendedName>
</protein>
<sequence>MITISHTHADGTILSGSRKGDGVYDVVRHHGFRSSPEIGLYIRGTRDRDAPRRKINGAADALREAGYQVVIDIDDQWRPAAVREEAAAERADERADIYDQRAGRAAGRRDAREAAAHRTLDGIPGGQPMMPGHHSYTADRNRREQALANLDAARAEDATADHYAEKAAGVRIHAEVLDNPRVIMRRVETLQADLRRWQRELAEAQANNASEQYQDRCRREIARLEENISHQQGKLTDRAASGVFVAWSPQNLAKGDVVRGEFGWYRVSRVNAKSVSLDNGRDWPQRLTFDKIFGRRRDGVQLDKPNGQPWPVELANKVARWQKLARGATNPGYDKVQQRQARHVGYARRLVHGLDLSAADRQVQAFWPDGKSPDSLDRRRELSAAYLAVFDRLEADERVPDIIASLTPERGGAAWVMPTGEPQDRKPGQLRPGDIIAGLWDTGHRGRELWPHFAGPVETVGDPYTYDGRTWVVVTLIDGTEREMSTDRWLAVHPAT</sequence>
<evidence type="ECO:0000256" key="1">
    <source>
        <dbReference type="SAM" id="Coils"/>
    </source>
</evidence>
<accession>A0A238XL43</accession>
<feature type="coiled-coil region" evidence="1">
    <location>
        <begin position="187"/>
        <end position="234"/>
    </location>
</feature>
<dbReference type="RefSeq" id="WP_179277047.1">
    <property type="nucleotide sequence ID" value="NZ_BOMU01000093.1"/>
</dbReference>
<dbReference type="InterPro" id="IPR021944">
    <property type="entry name" value="DUF3560"/>
</dbReference>
<dbReference type="AlphaFoldDB" id="A0A238XL43"/>
<evidence type="ECO:0000313" key="2">
    <source>
        <dbReference type="EMBL" id="SNR58699.1"/>
    </source>
</evidence>
<evidence type="ECO:0008006" key="4">
    <source>
        <dbReference type="Google" id="ProtNLM"/>
    </source>
</evidence>
<evidence type="ECO:0000313" key="3">
    <source>
        <dbReference type="Proteomes" id="UP000198415"/>
    </source>
</evidence>
<keyword evidence="1" id="KW-0175">Coiled coil</keyword>